<dbReference type="Pfam" id="PF08711">
    <property type="entry name" value="Med26"/>
    <property type="match status" value="1"/>
</dbReference>
<comment type="subcellular location">
    <subcellularLocation>
        <location evidence="1 9">Nucleus</location>
    </subcellularLocation>
</comment>
<evidence type="ECO:0000256" key="8">
    <source>
        <dbReference type="ARBA" id="ARBA00031968"/>
    </source>
</evidence>
<accession>A0A9P0IDE0</accession>
<evidence type="ECO:0000313" key="13">
    <source>
        <dbReference type="Proteomes" id="UP001153321"/>
    </source>
</evidence>
<organism evidence="12 13">
    <name type="scientific">Spodoptera littoralis</name>
    <name type="common">Egyptian cotton leafworm</name>
    <dbReference type="NCBI Taxonomy" id="7109"/>
    <lineage>
        <taxon>Eukaryota</taxon>
        <taxon>Metazoa</taxon>
        <taxon>Ecdysozoa</taxon>
        <taxon>Arthropoda</taxon>
        <taxon>Hexapoda</taxon>
        <taxon>Insecta</taxon>
        <taxon>Pterygota</taxon>
        <taxon>Neoptera</taxon>
        <taxon>Endopterygota</taxon>
        <taxon>Lepidoptera</taxon>
        <taxon>Glossata</taxon>
        <taxon>Ditrysia</taxon>
        <taxon>Noctuoidea</taxon>
        <taxon>Noctuidae</taxon>
        <taxon>Amphipyrinae</taxon>
        <taxon>Spodoptera</taxon>
    </lineage>
</organism>
<dbReference type="PANTHER" id="PTHR15201:SF1">
    <property type="entry name" value="MEDIATOR OF RNA POLYMERASE II TRANSCRIPTION SUBUNIT 26"/>
    <property type="match status" value="1"/>
</dbReference>
<dbReference type="GO" id="GO:0016592">
    <property type="term" value="C:mediator complex"/>
    <property type="evidence" value="ECO:0007669"/>
    <property type="project" value="InterPro"/>
</dbReference>
<keyword evidence="6" id="KW-0804">Transcription</keyword>
<dbReference type="CDD" id="cd00183">
    <property type="entry name" value="TFIIS_I"/>
    <property type="match status" value="1"/>
</dbReference>
<evidence type="ECO:0000256" key="3">
    <source>
        <dbReference type="ARBA" id="ARBA00019686"/>
    </source>
</evidence>
<dbReference type="EMBL" id="LR824561">
    <property type="protein sequence ID" value="CAH1643856.1"/>
    <property type="molecule type" value="Genomic_DNA"/>
</dbReference>
<dbReference type="GO" id="GO:0006357">
    <property type="term" value="P:regulation of transcription by RNA polymerase II"/>
    <property type="evidence" value="ECO:0007669"/>
    <property type="project" value="InterPro"/>
</dbReference>
<evidence type="ECO:0000313" key="12">
    <source>
        <dbReference type="EMBL" id="CAH1643856.1"/>
    </source>
</evidence>
<feature type="compositionally biased region" description="Pro residues" evidence="10">
    <location>
        <begin position="111"/>
        <end position="125"/>
    </location>
</feature>
<name>A0A9P0IDE0_SPOLI</name>
<evidence type="ECO:0000259" key="11">
    <source>
        <dbReference type="PROSITE" id="PS51319"/>
    </source>
</evidence>
<feature type="compositionally biased region" description="Low complexity" evidence="10">
    <location>
        <begin position="207"/>
        <end position="220"/>
    </location>
</feature>
<dbReference type="InterPro" id="IPR017923">
    <property type="entry name" value="TFIIS_N"/>
</dbReference>
<evidence type="ECO:0000256" key="6">
    <source>
        <dbReference type="ARBA" id="ARBA00023163"/>
    </source>
</evidence>
<evidence type="ECO:0000256" key="5">
    <source>
        <dbReference type="ARBA" id="ARBA00023159"/>
    </source>
</evidence>
<feature type="domain" description="TFIIS N-terminal" evidence="11">
    <location>
        <begin position="7"/>
        <end position="84"/>
    </location>
</feature>
<keyword evidence="13" id="KW-1185">Reference proteome</keyword>
<dbReference type="InterPro" id="IPR042376">
    <property type="entry name" value="MED26"/>
</dbReference>
<sequence length="288" mass="30544">MSNNAHELSNRLLNALDNNYNVVDMHTVHEIISLLERINITKELLETTRLGKHVNELRRKTTDPSLARRAKVLVKRWRDLVIPTVASPGHTAWGGYESDSQDVILVDDEPPAPPAPPAPAPPVPSLPHTHKPSTPPVKRPPSPEPLYDEKKAKRDKKPKKKRGHSRAGSGTEATGPVAVGGPVVPAGPGVGAPGALGPAAGAPGVLPPSAGAPGAPGAASWAGRNGTSHERRRNGTKRHALDSYAALVNRMPPAGAKKVGILSLIVSLSWLIYKVSTKTFITSSDFRV</sequence>
<evidence type="ECO:0000256" key="1">
    <source>
        <dbReference type="ARBA" id="ARBA00004123"/>
    </source>
</evidence>
<evidence type="ECO:0000256" key="10">
    <source>
        <dbReference type="SAM" id="MobiDB-lite"/>
    </source>
</evidence>
<keyword evidence="4" id="KW-0805">Transcription regulation</keyword>
<protein>
    <recommendedName>
        <fullName evidence="3">Mediator of RNA polymerase II transcription subunit 26</fullName>
    </recommendedName>
    <alternativeName>
        <fullName evidence="8">Mediator complex subunit 26</fullName>
    </alternativeName>
</protein>
<dbReference type="PROSITE" id="PS51319">
    <property type="entry name" value="TFIIS_N"/>
    <property type="match status" value="1"/>
</dbReference>
<dbReference type="PANTHER" id="PTHR15201">
    <property type="entry name" value="CRSP70"/>
    <property type="match status" value="1"/>
</dbReference>
<proteinExistence type="inferred from homology"/>
<dbReference type="AlphaFoldDB" id="A0A9P0IDE0"/>
<keyword evidence="7 9" id="KW-0539">Nucleus</keyword>
<dbReference type="SMART" id="SM00509">
    <property type="entry name" value="TFS2N"/>
    <property type="match status" value="1"/>
</dbReference>
<feature type="region of interest" description="Disordered" evidence="10">
    <location>
        <begin position="207"/>
        <end position="237"/>
    </location>
</feature>
<comment type="similarity">
    <text evidence="2">Belongs to the Mediator complex subunit 26 family.</text>
</comment>
<keyword evidence="5" id="KW-0010">Activator</keyword>
<dbReference type="GO" id="GO:0010628">
    <property type="term" value="P:positive regulation of gene expression"/>
    <property type="evidence" value="ECO:0007669"/>
    <property type="project" value="TreeGrafter"/>
</dbReference>
<feature type="compositionally biased region" description="Pro residues" evidence="10">
    <location>
        <begin position="133"/>
        <end position="144"/>
    </location>
</feature>
<evidence type="ECO:0000256" key="9">
    <source>
        <dbReference type="PROSITE-ProRule" id="PRU00649"/>
    </source>
</evidence>
<dbReference type="GO" id="GO:0070847">
    <property type="term" value="C:core mediator complex"/>
    <property type="evidence" value="ECO:0007669"/>
    <property type="project" value="TreeGrafter"/>
</dbReference>
<dbReference type="SUPFAM" id="SSF47676">
    <property type="entry name" value="Conserved domain common to transcription factors TFIIS, elongin A, CRSP70"/>
    <property type="match status" value="1"/>
</dbReference>
<dbReference type="Proteomes" id="UP001153321">
    <property type="component" value="Chromosome 30"/>
</dbReference>
<evidence type="ECO:0000256" key="7">
    <source>
        <dbReference type="ARBA" id="ARBA00023242"/>
    </source>
</evidence>
<evidence type="ECO:0000256" key="4">
    <source>
        <dbReference type="ARBA" id="ARBA00023015"/>
    </source>
</evidence>
<dbReference type="Gene3D" id="1.20.930.10">
    <property type="entry name" value="Conserved domain common to transcription factors TFIIS, elongin A, CRSP70"/>
    <property type="match status" value="1"/>
</dbReference>
<feature type="compositionally biased region" description="Basic residues" evidence="10">
    <location>
        <begin position="153"/>
        <end position="165"/>
    </location>
</feature>
<dbReference type="InterPro" id="IPR003617">
    <property type="entry name" value="TFIIS/CRSP70_N_sub"/>
</dbReference>
<feature type="region of interest" description="Disordered" evidence="10">
    <location>
        <begin position="105"/>
        <end position="180"/>
    </location>
</feature>
<gene>
    <name evidence="12" type="ORF">SPLIT_LOCUS9210</name>
</gene>
<dbReference type="GO" id="GO:0003712">
    <property type="term" value="F:transcription coregulator activity"/>
    <property type="evidence" value="ECO:0007669"/>
    <property type="project" value="TreeGrafter"/>
</dbReference>
<dbReference type="InterPro" id="IPR035441">
    <property type="entry name" value="TFIIS/LEDGF_dom_sf"/>
</dbReference>
<reference evidence="12" key="1">
    <citation type="submission" date="2022-02" db="EMBL/GenBank/DDBJ databases">
        <authorList>
            <person name="King R."/>
        </authorList>
    </citation>
    <scope>NUCLEOTIDE SEQUENCE</scope>
</reference>
<evidence type="ECO:0000256" key="2">
    <source>
        <dbReference type="ARBA" id="ARBA00009681"/>
    </source>
</evidence>